<dbReference type="AlphaFoldDB" id="A0A512DR82"/>
<evidence type="ECO:0000313" key="1">
    <source>
        <dbReference type="EMBL" id="GEO38991.1"/>
    </source>
</evidence>
<proteinExistence type="predicted"/>
<organism evidence="1 2">
    <name type="scientific">Skermanella aerolata</name>
    <dbReference type="NCBI Taxonomy" id="393310"/>
    <lineage>
        <taxon>Bacteria</taxon>
        <taxon>Pseudomonadati</taxon>
        <taxon>Pseudomonadota</taxon>
        <taxon>Alphaproteobacteria</taxon>
        <taxon>Rhodospirillales</taxon>
        <taxon>Azospirillaceae</taxon>
        <taxon>Skermanella</taxon>
    </lineage>
</organism>
<name>A0A512DR82_9PROT</name>
<dbReference type="RefSeq" id="WP_044433656.1">
    <property type="nucleotide sequence ID" value="NZ_BJYZ01000013.1"/>
</dbReference>
<protein>
    <submittedName>
        <fullName evidence="1">Uncharacterized protein</fullName>
    </submittedName>
</protein>
<gene>
    <name evidence="1" type="ORF">SAE02_31390</name>
</gene>
<dbReference type="EMBL" id="BJYZ01000013">
    <property type="protein sequence ID" value="GEO38991.1"/>
    <property type="molecule type" value="Genomic_DNA"/>
</dbReference>
<keyword evidence="2" id="KW-1185">Reference proteome</keyword>
<accession>A0A512DR82</accession>
<reference evidence="1 2" key="1">
    <citation type="submission" date="2019-07" db="EMBL/GenBank/DDBJ databases">
        <title>Whole genome shotgun sequence of Skermanella aerolata NBRC 106429.</title>
        <authorList>
            <person name="Hosoyama A."/>
            <person name="Uohara A."/>
            <person name="Ohji S."/>
            <person name="Ichikawa N."/>
        </authorList>
    </citation>
    <scope>NUCLEOTIDE SEQUENCE [LARGE SCALE GENOMIC DNA]</scope>
    <source>
        <strain evidence="1 2">NBRC 106429</strain>
    </source>
</reference>
<dbReference type="Proteomes" id="UP000321523">
    <property type="component" value="Unassembled WGS sequence"/>
</dbReference>
<sequence>MSADPDIICNMLRKLAKPSSDLSSYATEDAVETLLENWKAAMRDGVALQGLVADVDGVIEHLKDFRDGIVAIYPEAKPR</sequence>
<comment type="caution">
    <text evidence="1">The sequence shown here is derived from an EMBL/GenBank/DDBJ whole genome shotgun (WGS) entry which is preliminary data.</text>
</comment>
<evidence type="ECO:0000313" key="2">
    <source>
        <dbReference type="Proteomes" id="UP000321523"/>
    </source>
</evidence>